<comment type="caution">
    <text evidence="1">The sequence shown here is derived from an EMBL/GenBank/DDBJ whole genome shotgun (WGS) entry which is preliminary data.</text>
</comment>
<reference evidence="1" key="1">
    <citation type="submission" date="2020-06" db="EMBL/GenBank/DDBJ databases">
        <title>Draft genome of Bugula neritina, a colonial animal packing powerful symbionts and potential medicines.</title>
        <authorList>
            <person name="Rayko M."/>
        </authorList>
    </citation>
    <scope>NUCLEOTIDE SEQUENCE [LARGE SCALE GENOMIC DNA]</scope>
    <source>
        <strain evidence="1">Kwan_BN1</strain>
    </source>
</reference>
<accession>A0A7J7IWK7</accession>
<evidence type="ECO:0000313" key="2">
    <source>
        <dbReference type="Proteomes" id="UP000593567"/>
    </source>
</evidence>
<name>A0A7J7IWK7_BUGNE</name>
<proteinExistence type="predicted"/>
<protein>
    <submittedName>
        <fullName evidence="1">Uncharacterized protein</fullName>
    </submittedName>
</protein>
<organism evidence="1 2">
    <name type="scientific">Bugula neritina</name>
    <name type="common">Brown bryozoan</name>
    <name type="synonym">Sertularia neritina</name>
    <dbReference type="NCBI Taxonomy" id="10212"/>
    <lineage>
        <taxon>Eukaryota</taxon>
        <taxon>Metazoa</taxon>
        <taxon>Spiralia</taxon>
        <taxon>Lophotrochozoa</taxon>
        <taxon>Bryozoa</taxon>
        <taxon>Gymnolaemata</taxon>
        <taxon>Cheilostomatida</taxon>
        <taxon>Flustrina</taxon>
        <taxon>Buguloidea</taxon>
        <taxon>Bugulidae</taxon>
        <taxon>Bugula</taxon>
    </lineage>
</organism>
<dbReference type="AlphaFoldDB" id="A0A7J7IWK7"/>
<sequence length="81" mass="9272">MYAANQQQKWKEPDDDAVDLVTVKKARKPLNESTEASSMPANLGTEVSHVLECPVELILSKSKAMQYFICTEMFHLYTRKH</sequence>
<dbReference type="EMBL" id="VXIV02003329">
    <property type="protein sequence ID" value="KAF6018185.1"/>
    <property type="molecule type" value="Genomic_DNA"/>
</dbReference>
<evidence type="ECO:0000313" key="1">
    <source>
        <dbReference type="EMBL" id="KAF6018185.1"/>
    </source>
</evidence>
<dbReference type="Proteomes" id="UP000593567">
    <property type="component" value="Unassembled WGS sequence"/>
</dbReference>
<gene>
    <name evidence="1" type="ORF">EB796_023524</name>
</gene>
<keyword evidence="2" id="KW-1185">Reference proteome</keyword>